<keyword evidence="4 7" id="KW-0812">Transmembrane</keyword>
<dbReference type="HOGENOM" id="CLU_046113_2_1_11"/>
<dbReference type="EMBL" id="AEON01000002">
    <property type="protein sequence ID" value="EFT82739.1"/>
    <property type="molecule type" value="Genomic_DNA"/>
</dbReference>
<dbReference type="PROSITE" id="PS50928">
    <property type="entry name" value="ABC_TM1"/>
    <property type="match status" value="1"/>
</dbReference>
<dbReference type="Gene3D" id="1.10.3720.10">
    <property type="entry name" value="MetI-like"/>
    <property type="match status" value="1"/>
</dbReference>
<dbReference type="Proteomes" id="UP000004946">
    <property type="component" value="Chromosome"/>
</dbReference>
<keyword evidence="2 7" id="KW-0813">Transport</keyword>
<evidence type="ECO:0000256" key="8">
    <source>
        <dbReference type="SAM" id="MobiDB-lite"/>
    </source>
</evidence>
<dbReference type="GO" id="GO:0055085">
    <property type="term" value="P:transmembrane transport"/>
    <property type="evidence" value="ECO:0007669"/>
    <property type="project" value="InterPro"/>
</dbReference>
<dbReference type="AlphaFoldDB" id="E6K1V1"/>
<keyword evidence="6 7" id="KW-0472">Membrane</keyword>
<dbReference type="InterPro" id="IPR035906">
    <property type="entry name" value="MetI-like_sf"/>
</dbReference>
<sequence length="278" mass="30008">MPQTRRFMTENDHGRPQGTAGKKKPGMAIGSWLPCAITVLGLLMVWQIGVMASKASERIISSPSQIWDALVYNWPQLSLSAYVTAFEAISGFLIAIVVGILLGVGLFLSKILYSSLYPLLAGAQTLPIITIAPLFVIWFGYDSLGKIVLVTVFSLFPIAVQTCRGLEAVPRYFRDVALTCGATPAWSLWHVQLRVAGRQIFSGIRISATYIFATAATAEYIGAKAGIGVWMQAAYNSFQTPMVFAATVVMVVLTGLVMALVALVERILLGPASEDSID</sequence>
<feature type="transmembrane region" description="Helical" evidence="7">
    <location>
        <begin position="119"/>
        <end position="141"/>
    </location>
</feature>
<evidence type="ECO:0000256" key="7">
    <source>
        <dbReference type="RuleBase" id="RU363032"/>
    </source>
</evidence>
<keyword evidence="3" id="KW-1003">Cell membrane</keyword>
<comment type="subcellular location">
    <subcellularLocation>
        <location evidence="1 7">Cell membrane</location>
        <topology evidence="1 7">Multi-pass membrane protein</topology>
    </subcellularLocation>
</comment>
<evidence type="ECO:0000256" key="4">
    <source>
        <dbReference type="ARBA" id="ARBA00022692"/>
    </source>
</evidence>
<evidence type="ECO:0000313" key="10">
    <source>
        <dbReference type="EMBL" id="EFT82739.1"/>
    </source>
</evidence>
<comment type="similarity">
    <text evidence="7">Belongs to the binding-protein-dependent transport system permease family.</text>
</comment>
<feature type="transmembrane region" description="Helical" evidence="7">
    <location>
        <begin position="81"/>
        <end position="107"/>
    </location>
</feature>
<feature type="transmembrane region" description="Helical" evidence="7">
    <location>
        <begin position="147"/>
        <end position="166"/>
    </location>
</feature>
<dbReference type="SUPFAM" id="SSF161098">
    <property type="entry name" value="MetI-like"/>
    <property type="match status" value="1"/>
</dbReference>
<organism evidence="10 11">
    <name type="scientific">Parascardovia denticolens DSM 10105 = JCM 12538</name>
    <dbReference type="NCBI Taxonomy" id="864564"/>
    <lineage>
        <taxon>Bacteria</taxon>
        <taxon>Bacillati</taxon>
        <taxon>Actinomycetota</taxon>
        <taxon>Actinomycetes</taxon>
        <taxon>Bifidobacteriales</taxon>
        <taxon>Bifidobacteriaceae</taxon>
        <taxon>Parascardovia</taxon>
    </lineage>
</organism>
<dbReference type="InterPro" id="IPR000515">
    <property type="entry name" value="MetI-like"/>
</dbReference>
<proteinExistence type="inferred from homology"/>
<gene>
    <name evidence="10" type="ORF">HMPREF0620_1424</name>
</gene>
<evidence type="ECO:0000313" key="11">
    <source>
        <dbReference type="Proteomes" id="UP000004946"/>
    </source>
</evidence>
<protein>
    <submittedName>
        <fullName evidence="10">ABC transporter, permease protein</fullName>
    </submittedName>
</protein>
<evidence type="ECO:0000259" key="9">
    <source>
        <dbReference type="PROSITE" id="PS50928"/>
    </source>
</evidence>
<dbReference type="PANTHER" id="PTHR30151">
    <property type="entry name" value="ALKANE SULFONATE ABC TRANSPORTER-RELATED, MEMBRANE SUBUNIT"/>
    <property type="match status" value="1"/>
</dbReference>
<reference evidence="10 11" key="1">
    <citation type="submission" date="2010-12" db="EMBL/GenBank/DDBJ databases">
        <authorList>
            <person name="Muzny D."/>
            <person name="Qin X."/>
            <person name="Buhay C."/>
            <person name="Dugan-Rocha S."/>
            <person name="Ding Y."/>
            <person name="Chen G."/>
            <person name="Hawes A."/>
            <person name="Holder M."/>
            <person name="Jhangiani S."/>
            <person name="Johnson A."/>
            <person name="Khan Z."/>
            <person name="Li Z."/>
            <person name="Liu W."/>
            <person name="Liu X."/>
            <person name="Perez L."/>
            <person name="Shen H."/>
            <person name="Wang Q."/>
            <person name="Watt J."/>
            <person name="Xi L."/>
            <person name="Xin Y."/>
            <person name="Zhou J."/>
            <person name="Deng J."/>
            <person name="Jiang H."/>
            <person name="Liu Y."/>
            <person name="Qu J."/>
            <person name="Song X.-Z."/>
            <person name="Zhang L."/>
            <person name="Villasana D."/>
            <person name="Johnson A."/>
            <person name="Liu J."/>
            <person name="Liyanage D."/>
            <person name="Lorensuhewa L."/>
            <person name="Robinson T."/>
            <person name="Song A."/>
            <person name="Song B.-B."/>
            <person name="Dinh H."/>
            <person name="Thornton R."/>
            <person name="Coyle M."/>
            <person name="Francisco L."/>
            <person name="Jackson L."/>
            <person name="Javaid M."/>
            <person name="Korchina V."/>
            <person name="Kovar C."/>
            <person name="Mata R."/>
            <person name="Mathew T."/>
            <person name="Ngo R."/>
            <person name="Nguyen L."/>
            <person name="Nguyen N."/>
            <person name="Okwuonu G."/>
            <person name="Ongeri F."/>
            <person name="Pham C."/>
            <person name="Simmons D."/>
            <person name="Wilczek-Boney K."/>
            <person name="Hale W."/>
            <person name="Jakkamsetti A."/>
            <person name="Pham P."/>
            <person name="Ruth R."/>
            <person name="San Lucas F."/>
            <person name="Warren J."/>
            <person name="Zhang J."/>
            <person name="Zhao Z."/>
            <person name="Zhou C."/>
            <person name="Zhu D."/>
            <person name="Lee S."/>
            <person name="Bess C."/>
            <person name="Blankenburg K."/>
            <person name="Forbes L."/>
            <person name="Fu Q."/>
            <person name="Gubbala S."/>
            <person name="Hirani K."/>
            <person name="Jayaseelan J.C."/>
            <person name="Lara F."/>
            <person name="Munidasa M."/>
            <person name="Palculict T."/>
            <person name="Patil S."/>
            <person name="Pu L.-L."/>
            <person name="Saada N."/>
            <person name="Tang L."/>
            <person name="Weissenberger G."/>
            <person name="Zhu Y."/>
            <person name="Hemphill L."/>
            <person name="Shang Y."/>
            <person name="Youmans B."/>
            <person name="Ayvaz T."/>
            <person name="Ross M."/>
            <person name="Santibanez J."/>
            <person name="Aqrawi P."/>
            <person name="Gross S."/>
            <person name="Joshi V."/>
            <person name="Fowler G."/>
            <person name="Nazareth L."/>
            <person name="Reid J."/>
            <person name="Worley K."/>
            <person name="Petrosino J."/>
            <person name="Highlander S."/>
            <person name="Gibbs R."/>
        </authorList>
    </citation>
    <scope>NUCLEOTIDE SEQUENCE [LARGE SCALE GENOMIC DNA]</scope>
    <source>
        <strain evidence="10 11">DSM 10105</strain>
    </source>
</reference>
<accession>E6K1V1</accession>
<keyword evidence="5 7" id="KW-1133">Transmembrane helix</keyword>
<feature type="domain" description="ABC transmembrane type-1" evidence="9">
    <location>
        <begin position="81"/>
        <end position="261"/>
    </location>
</feature>
<comment type="caution">
    <text evidence="10">The sequence shown here is derived from an EMBL/GenBank/DDBJ whole genome shotgun (WGS) entry which is preliminary data.</text>
</comment>
<evidence type="ECO:0000256" key="5">
    <source>
        <dbReference type="ARBA" id="ARBA00022989"/>
    </source>
</evidence>
<dbReference type="GO" id="GO:0005886">
    <property type="term" value="C:plasma membrane"/>
    <property type="evidence" value="ECO:0007669"/>
    <property type="project" value="UniProtKB-SubCell"/>
</dbReference>
<feature type="transmembrane region" description="Helical" evidence="7">
    <location>
        <begin position="29"/>
        <end position="48"/>
    </location>
</feature>
<evidence type="ECO:0000256" key="1">
    <source>
        <dbReference type="ARBA" id="ARBA00004651"/>
    </source>
</evidence>
<dbReference type="eggNOG" id="COG0600">
    <property type="taxonomic scope" value="Bacteria"/>
</dbReference>
<keyword evidence="11" id="KW-1185">Reference proteome</keyword>
<dbReference type="Pfam" id="PF00528">
    <property type="entry name" value="BPD_transp_1"/>
    <property type="match status" value="1"/>
</dbReference>
<dbReference type="CDD" id="cd06261">
    <property type="entry name" value="TM_PBP2"/>
    <property type="match status" value="1"/>
</dbReference>
<feature type="transmembrane region" description="Helical" evidence="7">
    <location>
        <begin position="208"/>
        <end position="231"/>
    </location>
</feature>
<evidence type="ECO:0000256" key="2">
    <source>
        <dbReference type="ARBA" id="ARBA00022448"/>
    </source>
</evidence>
<feature type="transmembrane region" description="Helical" evidence="7">
    <location>
        <begin position="243"/>
        <end position="264"/>
    </location>
</feature>
<dbReference type="PANTHER" id="PTHR30151:SF20">
    <property type="entry name" value="ABC TRANSPORTER PERMEASE PROTEIN HI_0355-RELATED"/>
    <property type="match status" value="1"/>
</dbReference>
<evidence type="ECO:0000256" key="3">
    <source>
        <dbReference type="ARBA" id="ARBA00022475"/>
    </source>
</evidence>
<name>E6K1V1_PARDN</name>
<evidence type="ECO:0000256" key="6">
    <source>
        <dbReference type="ARBA" id="ARBA00023136"/>
    </source>
</evidence>
<feature type="region of interest" description="Disordered" evidence="8">
    <location>
        <begin position="1"/>
        <end position="25"/>
    </location>
</feature>